<feature type="region of interest" description="Disordered" evidence="4">
    <location>
        <begin position="1"/>
        <end position="20"/>
    </location>
</feature>
<dbReference type="PANTHER" id="PTHR43248:SF29">
    <property type="entry name" value="TRIPEPTIDYL AMINOPEPTIDASE"/>
    <property type="match status" value="1"/>
</dbReference>
<dbReference type="PANTHER" id="PTHR43248">
    <property type="entry name" value="2-SUCCINYL-6-HYDROXY-2,4-CYCLOHEXADIENE-1-CARBOXYLATE SYNTHASE"/>
    <property type="match status" value="1"/>
</dbReference>
<feature type="compositionally biased region" description="Low complexity" evidence="4">
    <location>
        <begin position="1"/>
        <end position="17"/>
    </location>
</feature>
<proteinExistence type="inferred from homology"/>
<evidence type="ECO:0000256" key="3">
    <source>
        <dbReference type="ARBA" id="ARBA00022801"/>
    </source>
</evidence>
<comment type="similarity">
    <text evidence="1">Belongs to the peptidase S33 family.</text>
</comment>
<dbReference type="Gene3D" id="3.40.50.1820">
    <property type="entry name" value="alpha/beta hydrolase"/>
    <property type="match status" value="1"/>
</dbReference>
<keyword evidence="3" id="KW-0378">Hydrolase</keyword>
<feature type="domain" description="Peptidase S33 tripeptidyl aminopeptidase-like C-terminal" evidence="5">
    <location>
        <begin position="388"/>
        <end position="488"/>
    </location>
</feature>
<organism evidence="6">
    <name type="scientific">freshwater metagenome</name>
    <dbReference type="NCBI Taxonomy" id="449393"/>
    <lineage>
        <taxon>unclassified sequences</taxon>
        <taxon>metagenomes</taxon>
        <taxon>ecological metagenomes</taxon>
    </lineage>
</organism>
<dbReference type="AlphaFoldDB" id="A0A6J6C652"/>
<dbReference type="EMBL" id="CAEZSO010000143">
    <property type="protein sequence ID" value="CAB4546676.1"/>
    <property type="molecule type" value="Genomic_DNA"/>
</dbReference>
<sequence>MTTLPGPTITPTLTSTPTPTPTVNAALAPFMSQKLKWKECEGDLECTTLLVPLDYAAPQYSKLKIAVIRRTATNTKKHKNAIVVNPGGPGGSGFDYVANSSTIVGSSVSKTFDVVGFDPRGVGRSSPIKCLTPAQSDRFYASDGSPDSDAEATAVFLIGKEFAKVCEYSDPTILGFLGTRESAQDMDILRAALGQKQLNYVGKSYGTSLGTQYAKQFPTKVGRFVLDGAIDPSLDADAFAAGQATGFERALQAFLKDCVQRSSCALGRSVTKAQDRLNVFFRQLDATPEQVGNRKLTEALGTLGVAASLYSRDSWGTLRKALAQGLRGDGRGLLALADYYSSRNDDGTYADNSLDSFYAITCIDRTDTKGIDAIQALATKLTENNSSTFGAFIAWGSTPCSSWPVKATLVSEKVTAAGSGPIVVVGTTRDPATPFEWSQALANQLAKGVLVTRDGDGHTGYRQGNSCVDDAIDRYLAKGTVPEDGLFCS</sequence>
<accession>A0A6J6C652</accession>
<dbReference type="SUPFAM" id="SSF53474">
    <property type="entry name" value="alpha/beta-Hydrolases"/>
    <property type="match status" value="1"/>
</dbReference>
<evidence type="ECO:0000313" key="6">
    <source>
        <dbReference type="EMBL" id="CAB4546676.1"/>
    </source>
</evidence>
<gene>
    <name evidence="6" type="ORF">UFOPK1446_00754</name>
</gene>
<evidence type="ECO:0000256" key="2">
    <source>
        <dbReference type="ARBA" id="ARBA00022729"/>
    </source>
</evidence>
<evidence type="ECO:0000256" key="1">
    <source>
        <dbReference type="ARBA" id="ARBA00010088"/>
    </source>
</evidence>
<keyword evidence="2" id="KW-0732">Signal</keyword>
<dbReference type="InterPro" id="IPR029058">
    <property type="entry name" value="AB_hydrolase_fold"/>
</dbReference>
<protein>
    <submittedName>
        <fullName evidence="6">Unannotated protein</fullName>
    </submittedName>
</protein>
<dbReference type="InterPro" id="IPR051601">
    <property type="entry name" value="Serine_prot/Carboxylest_S33"/>
</dbReference>
<name>A0A6J6C652_9ZZZZ</name>
<dbReference type="Pfam" id="PF08386">
    <property type="entry name" value="Abhydrolase_4"/>
    <property type="match status" value="1"/>
</dbReference>
<dbReference type="GO" id="GO:0016787">
    <property type="term" value="F:hydrolase activity"/>
    <property type="evidence" value="ECO:0007669"/>
    <property type="project" value="UniProtKB-KW"/>
</dbReference>
<reference evidence="6" key="1">
    <citation type="submission" date="2020-05" db="EMBL/GenBank/DDBJ databases">
        <authorList>
            <person name="Chiriac C."/>
            <person name="Salcher M."/>
            <person name="Ghai R."/>
            <person name="Kavagutti S V."/>
        </authorList>
    </citation>
    <scope>NUCLEOTIDE SEQUENCE</scope>
</reference>
<evidence type="ECO:0000256" key="4">
    <source>
        <dbReference type="SAM" id="MobiDB-lite"/>
    </source>
</evidence>
<dbReference type="InterPro" id="IPR013595">
    <property type="entry name" value="Pept_S33_TAP-like_C"/>
</dbReference>
<evidence type="ECO:0000259" key="5">
    <source>
        <dbReference type="Pfam" id="PF08386"/>
    </source>
</evidence>